<dbReference type="Proteomes" id="UP000276770">
    <property type="component" value="Unassembled WGS sequence"/>
</dbReference>
<evidence type="ECO:0000256" key="1">
    <source>
        <dbReference type="ARBA" id="ARBA00023121"/>
    </source>
</evidence>
<evidence type="ECO:0000313" key="2">
    <source>
        <dbReference type="EMBL" id="RLQ95171.1"/>
    </source>
</evidence>
<keyword evidence="1" id="KW-0446">Lipid-binding</keyword>
<reference evidence="2 3" key="1">
    <citation type="submission" date="2018-10" db="EMBL/GenBank/DDBJ databases">
        <title>Falsibacillus sp. genome draft.</title>
        <authorList>
            <person name="Shi S."/>
        </authorList>
    </citation>
    <scope>NUCLEOTIDE SEQUENCE [LARGE SCALE GENOMIC DNA]</scope>
    <source>
        <strain evidence="2 3">GY 10110</strain>
    </source>
</reference>
<dbReference type="InterPro" id="IPR050270">
    <property type="entry name" value="DegV_domain_contain"/>
</dbReference>
<organism evidence="2 3">
    <name type="scientific">Falsibacillus albus</name>
    <dbReference type="NCBI Taxonomy" id="2478915"/>
    <lineage>
        <taxon>Bacteria</taxon>
        <taxon>Bacillati</taxon>
        <taxon>Bacillota</taxon>
        <taxon>Bacilli</taxon>
        <taxon>Bacillales</taxon>
        <taxon>Bacillaceae</taxon>
        <taxon>Falsibacillus</taxon>
    </lineage>
</organism>
<dbReference type="EMBL" id="RCVZ01000007">
    <property type="protein sequence ID" value="RLQ95171.1"/>
    <property type="molecule type" value="Genomic_DNA"/>
</dbReference>
<dbReference type="Gene3D" id="3.30.1180.10">
    <property type="match status" value="1"/>
</dbReference>
<dbReference type="AlphaFoldDB" id="A0A3L7JZQ9"/>
<dbReference type="Gene3D" id="3.40.50.10170">
    <property type="match status" value="1"/>
</dbReference>
<dbReference type="Pfam" id="PF02645">
    <property type="entry name" value="DegV"/>
    <property type="match status" value="1"/>
</dbReference>
<dbReference type="SUPFAM" id="SSF82549">
    <property type="entry name" value="DAK1/DegV-like"/>
    <property type="match status" value="1"/>
</dbReference>
<gene>
    <name evidence="2" type="ORF">D9X91_11795</name>
</gene>
<proteinExistence type="predicted"/>
<dbReference type="PROSITE" id="PS51482">
    <property type="entry name" value="DEGV"/>
    <property type="match status" value="1"/>
</dbReference>
<accession>A0A3L7JZQ9</accession>
<dbReference type="PANTHER" id="PTHR33434">
    <property type="entry name" value="DEGV DOMAIN-CONTAINING PROTEIN DR_1986-RELATED"/>
    <property type="match status" value="1"/>
</dbReference>
<dbReference type="NCBIfam" id="TIGR00762">
    <property type="entry name" value="DegV"/>
    <property type="match status" value="1"/>
</dbReference>
<evidence type="ECO:0000313" key="3">
    <source>
        <dbReference type="Proteomes" id="UP000276770"/>
    </source>
</evidence>
<dbReference type="InterPro" id="IPR003797">
    <property type="entry name" value="DegV"/>
</dbReference>
<dbReference type="PANTHER" id="PTHR33434:SF2">
    <property type="entry name" value="FATTY ACID-BINDING PROTEIN TM_1468"/>
    <property type="match status" value="1"/>
</dbReference>
<name>A0A3L7JZQ9_9BACI</name>
<dbReference type="RefSeq" id="WP_121680826.1">
    <property type="nucleotide sequence ID" value="NZ_RCVZ01000007.1"/>
</dbReference>
<comment type="caution">
    <text evidence="2">The sequence shown here is derived from an EMBL/GenBank/DDBJ whole genome shotgun (WGS) entry which is preliminary data.</text>
</comment>
<protein>
    <submittedName>
        <fullName evidence="2">DegV family protein</fullName>
    </submittedName>
</protein>
<keyword evidence="3" id="KW-1185">Reference proteome</keyword>
<dbReference type="InterPro" id="IPR043168">
    <property type="entry name" value="DegV_C"/>
</dbReference>
<sequence length="279" mass="31403">MKVAWVTDSTACIDEELRLLPNLYVMPMTILLDEEEFLDGVDLCSEELFERLKTLKGPPKSSQPSLGAFLEVYRDLSGKYDHVVSIHVSSHFSGTYSSALQASKMIDLPITVVDSRILSYPLSFLIKRGIKWLEEGFSLEEMLQKVEKLIKANETYVLVGSLEQLHRSGRMNGLQFYLGSLLKIKPILSIEDGILSVKDKVRSNQKALERIIQYLKASMIESNISEVYVLYGLNDAEAKKWQEYLNIVIPGVKCTFHPLGAVIGLHAGENTIGISWYAQ</sequence>
<dbReference type="GO" id="GO:0008289">
    <property type="term" value="F:lipid binding"/>
    <property type="evidence" value="ECO:0007669"/>
    <property type="project" value="UniProtKB-KW"/>
</dbReference>
<dbReference type="OrthoDB" id="1638652at2"/>